<dbReference type="GO" id="GO:0000160">
    <property type="term" value="P:phosphorelay signal transduction system"/>
    <property type="evidence" value="ECO:0007669"/>
    <property type="project" value="InterPro"/>
</dbReference>
<keyword evidence="1" id="KW-0238">DNA-binding</keyword>
<feature type="domain" description="Response regulatory" evidence="3">
    <location>
        <begin position="5"/>
        <end position="121"/>
    </location>
</feature>
<dbReference type="CDD" id="cd17535">
    <property type="entry name" value="REC_NarL-like"/>
    <property type="match status" value="1"/>
</dbReference>
<dbReference type="Pfam" id="PF00072">
    <property type="entry name" value="Response_reg"/>
    <property type="match status" value="1"/>
</dbReference>
<dbReference type="SUPFAM" id="SSF52172">
    <property type="entry name" value="CheY-like"/>
    <property type="match status" value="1"/>
</dbReference>
<proteinExistence type="predicted"/>
<dbReference type="AlphaFoldDB" id="A0A7V6DPQ1"/>
<dbReference type="Gene3D" id="3.40.50.2300">
    <property type="match status" value="1"/>
</dbReference>
<evidence type="ECO:0000259" key="3">
    <source>
        <dbReference type="PROSITE" id="PS50110"/>
    </source>
</evidence>
<dbReference type="PROSITE" id="PS50110">
    <property type="entry name" value="RESPONSE_REGULATORY"/>
    <property type="match status" value="1"/>
</dbReference>
<reference evidence="4" key="1">
    <citation type="journal article" date="2020" name="mSystems">
        <title>Genome- and Community-Level Interaction Insights into Carbon Utilization and Element Cycling Functions of Hydrothermarchaeota in Hydrothermal Sediment.</title>
        <authorList>
            <person name="Zhou Z."/>
            <person name="Liu Y."/>
            <person name="Xu W."/>
            <person name="Pan J."/>
            <person name="Luo Z.H."/>
            <person name="Li M."/>
        </authorList>
    </citation>
    <scope>NUCLEOTIDE SEQUENCE [LARGE SCALE GENOMIC DNA]</scope>
    <source>
        <strain evidence="4">SpSt-767</strain>
    </source>
</reference>
<dbReference type="InterPro" id="IPR011006">
    <property type="entry name" value="CheY-like_superfamily"/>
</dbReference>
<organism evidence="4">
    <name type="scientific">Desulfobacca acetoxidans</name>
    <dbReference type="NCBI Taxonomy" id="60893"/>
    <lineage>
        <taxon>Bacteria</taxon>
        <taxon>Pseudomonadati</taxon>
        <taxon>Thermodesulfobacteriota</taxon>
        <taxon>Desulfobaccia</taxon>
        <taxon>Desulfobaccales</taxon>
        <taxon>Desulfobaccaceae</taxon>
        <taxon>Desulfobacca</taxon>
    </lineage>
</organism>
<dbReference type="InterPro" id="IPR039420">
    <property type="entry name" value="WalR-like"/>
</dbReference>
<keyword evidence="2" id="KW-0597">Phosphoprotein</keyword>
<evidence type="ECO:0000313" key="4">
    <source>
        <dbReference type="EMBL" id="HHS29384.1"/>
    </source>
</evidence>
<dbReference type="PANTHER" id="PTHR43214">
    <property type="entry name" value="TWO-COMPONENT RESPONSE REGULATOR"/>
    <property type="match status" value="1"/>
</dbReference>
<evidence type="ECO:0000256" key="1">
    <source>
        <dbReference type="ARBA" id="ARBA00023125"/>
    </source>
</evidence>
<comment type="caution">
    <text evidence="4">The sequence shown here is derived from an EMBL/GenBank/DDBJ whole genome shotgun (WGS) entry which is preliminary data.</text>
</comment>
<dbReference type="PANTHER" id="PTHR43214:SF43">
    <property type="entry name" value="TWO-COMPONENT RESPONSE REGULATOR"/>
    <property type="match status" value="1"/>
</dbReference>
<dbReference type="SMART" id="SM00448">
    <property type="entry name" value="REC"/>
    <property type="match status" value="1"/>
</dbReference>
<protein>
    <submittedName>
        <fullName evidence="4">Response regulator transcription factor</fullName>
    </submittedName>
</protein>
<evidence type="ECO:0000256" key="2">
    <source>
        <dbReference type="PROSITE-ProRule" id="PRU00169"/>
    </source>
</evidence>
<name>A0A7V6DPQ1_9BACT</name>
<dbReference type="EMBL" id="DTGR01000108">
    <property type="protein sequence ID" value="HHS29384.1"/>
    <property type="molecule type" value="Genomic_DNA"/>
</dbReference>
<gene>
    <name evidence="4" type="ORF">ENV52_06750</name>
</gene>
<dbReference type="GO" id="GO:0003677">
    <property type="term" value="F:DNA binding"/>
    <property type="evidence" value="ECO:0007669"/>
    <property type="project" value="UniProtKB-KW"/>
</dbReference>
<feature type="modified residue" description="4-aspartylphosphate" evidence="2">
    <location>
        <position position="56"/>
    </location>
</feature>
<dbReference type="InterPro" id="IPR058245">
    <property type="entry name" value="NreC/VraR/RcsB-like_REC"/>
</dbReference>
<dbReference type="InterPro" id="IPR001789">
    <property type="entry name" value="Sig_transdc_resp-reg_receiver"/>
</dbReference>
<accession>A0A7V6DPQ1</accession>
<sequence>MAHYYIVLAEDHREFRRLLRQEIELGEDLKIIGEAEDGKELLELLEEVKPDLVILDISMPGLGGMEAAQLIKKKHPNVKILFLTMHKKKAYVQQARLLGAAGYVLKEEMDQSLLPAICQIRAGKTYISPIVDNCPPGHLE</sequence>